<evidence type="ECO:0000256" key="9">
    <source>
        <dbReference type="PROSITE-ProRule" id="PRU01091"/>
    </source>
</evidence>
<dbReference type="InterPro" id="IPR036388">
    <property type="entry name" value="WH-like_DNA-bd_sf"/>
</dbReference>
<dbReference type="Gene3D" id="1.10.10.10">
    <property type="entry name" value="Winged helix-like DNA-binding domain superfamily/Winged helix DNA-binding domain"/>
    <property type="match status" value="1"/>
</dbReference>
<feature type="domain" description="Response regulatory" evidence="10">
    <location>
        <begin position="4"/>
        <end position="117"/>
    </location>
</feature>
<gene>
    <name evidence="12" type="ORF">H8S57_09090</name>
</gene>
<dbReference type="Gene3D" id="6.10.250.690">
    <property type="match status" value="1"/>
</dbReference>
<keyword evidence="13" id="KW-1185">Reference proteome</keyword>
<dbReference type="AlphaFoldDB" id="A0A8J6MAI0"/>
<dbReference type="SMART" id="SM00862">
    <property type="entry name" value="Trans_reg_C"/>
    <property type="match status" value="1"/>
</dbReference>
<evidence type="ECO:0000256" key="6">
    <source>
        <dbReference type="ARBA" id="ARBA00023163"/>
    </source>
</evidence>
<dbReference type="InterPro" id="IPR039420">
    <property type="entry name" value="WalR-like"/>
</dbReference>
<comment type="caution">
    <text evidence="12">The sequence shown here is derived from an EMBL/GenBank/DDBJ whole genome shotgun (WGS) entry which is preliminary data.</text>
</comment>
<evidence type="ECO:0000256" key="3">
    <source>
        <dbReference type="ARBA" id="ARBA00023012"/>
    </source>
</evidence>
<evidence type="ECO:0000259" key="11">
    <source>
        <dbReference type="PROSITE" id="PS51755"/>
    </source>
</evidence>
<keyword evidence="6" id="KW-0804">Transcription</keyword>
<evidence type="ECO:0000256" key="8">
    <source>
        <dbReference type="PROSITE-ProRule" id="PRU00169"/>
    </source>
</evidence>
<dbReference type="RefSeq" id="WP_186907764.1">
    <property type="nucleotide sequence ID" value="NZ_JACOPP010000010.1"/>
</dbReference>
<dbReference type="CDD" id="cd17574">
    <property type="entry name" value="REC_OmpR"/>
    <property type="match status" value="1"/>
</dbReference>
<evidence type="ECO:0000256" key="5">
    <source>
        <dbReference type="ARBA" id="ARBA00023125"/>
    </source>
</evidence>
<dbReference type="GO" id="GO:0005829">
    <property type="term" value="C:cytosol"/>
    <property type="evidence" value="ECO:0007669"/>
    <property type="project" value="TreeGrafter"/>
</dbReference>
<evidence type="ECO:0000256" key="1">
    <source>
        <dbReference type="ARBA" id="ARBA00018672"/>
    </source>
</evidence>
<dbReference type="Pfam" id="PF00486">
    <property type="entry name" value="Trans_reg_C"/>
    <property type="match status" value="1"/>
</dbReference>
<dbReference type="PROSITE" id="PS50110">
    <property type="entry name" value="RESPONSE_REGULATORY"/>
    <property type="match status" value="1"/>
</dbReference>
<evidence type="ECO:0000313" key="12">
    <source>
        <dbReference type="EMBL" id="MBC5733879.1"/>
    </source>
</evidence>
<dbReference type="SUPFAM" id="SSF52172">
    <property type="entry name" value="CheY-like"/>
    <property type="match status" value="1"/>
</dbReference>
<dbReference type="CDD" id="cd00383">
    <property type="entry name" value="trans_reg_C"/>
    <property type="match status" value="1"/>
</dbReference>
<dbReference type="GO" id="GO:0000976">
    <property type="term" value="F:transcription cis-regulatory region binding"/>
    <property type="evidence" value="ECO:0007669"/>
    <property type="project" value="TreeGrafter"/>
</dbReference>
<keyword evidence="2 8" id="KW-0597">Phosphoprotein</keyword>
<dbReference type="InterPro" id="IPR011006">
    <property type="entry name" value="CheY-like_superfamily"/>
</dbReference>
<evidence type="ECO:0000256" key="2">
    <source>
        <dbReference type="ARBA" id="ARBA00022553"/>
    </source>
</evidence>
<protein>
    <recommendedName>
        <fullName evidence="1">Stage 0 sporulation protein A homolog</fullName>
    </recommendedName>
</protein>
<sequence>MGYQVLLAEDEARMRDIVRDYLAAHGWACDLARNGAECLDLLRDHDYDALLLDVLMPELDGFAVCRAVRCGSGVPILFLTALGGEEDVLRGYALGADDYVTKPFSLAVLLAKTEALIRRSRGQSADGRLRCGAISVDPGRRVCTVSDQTIKLSPREYELLLCLLHNSGRVLSRAQLLDKVWGLDFDGDERAVDVRIKSLRAALGSAGKQIKTVFKAGYQLEEACEG</sequence>
<evidence type="ECO:0000313" key="13">
    <source>
        <dbReference type="Proteomes" id="UP000661435"/>
    </source>
</evidence>
<organism evidence="12 13">
    <name type="scientific">Lawsonibacter hominis</name>
    <dbReference type="NCBI Taxonomy" id="2763053"/>
    <lineage>
        <taxon>Bacteria</taxon>
        <taxon>Bacillati</taxon>
        <taxon>Bacillota</taxon>
        <taxon>Clostridia</taxon>
        <taxon>Eubacteriales</taxon>
        <taxon>Oscillospiraceae</taxon>
        <taxon>Lawsonibacter</taxon>
    </lineage>
</organism>
<name>A0A8J6MAI0_9FIRM</name>
<dbReference type="InterPro" id="IPR001867">
    <property type="entry name" value="OmpR/PhoB-type_DNA-bd"/>
</dbReference>
<proteinExistence type="predicted"/>
<keyword evidence="3" id="KW-0902">Two-component regulatory system</keyword>
<comment type="function">
    <text evidence="7">May play the central regulatory role in sporulation. It may be an element of the effector pathway responsible for the activation of sporulation genes in response to nutritional stress. Spo0A may act in concert with spo0H (a sigma factor) to control the expression of some genes that are critical to the sporulation process.</text>
</comment>
<feature type="modified residue" description="4-aspartylphosphate" evidence="8">
    <location>
        <position position="53"/>
    </location>
</feature>
<evidence type="ECO:0000256" key="7">
    <source>
        <dbReference type="ARBA" id="ARBA00024867"/>
    </source>
</evidence>
<dbReference type="Proteomes" id="UP000661435">
    <property type="component" value="Unassembled WGS sequence"/>
</dbReference>
<dbReference type="PANTHER" id="PTHR48111">
    <property type="entry name" value="REGULATOR OF RPOS"/>
    <property type="match status" value="1"/>
</dbReference>
<dbReference type="GO" id="GO:0006355">
    <property type="term" value="P:regulation of DNA-templated transcription"/>
    <property type="evidence" value="ECO:0007669"/>
    <property type="project" value="InterPro"/>
</dbReference>
<dbReference type="PROSITE" id="PS51755">
    <property type="entry name" value="OMPR_PHOB"/>
    <property type="match status" value="1"/>
</dbReference>
<evidence type="ECO:0000259" key="10">
    <source>
        <dbReference type="PROSITE" id="PS50110"/>
    </source>
</evidence>
<dbReference type="EMBL" id="JACOPP010000010">
    <property type="protein sequence ID" value="MBC5733879.1"/>
    <property type="molecule type" value="Genomic_DNA"/>
</dbReference>
<reference evidence="12" key="1">
    <citation type="submission" date="2020-08" db="EMBL/GenBank/DDBJ databases">
        <title>Genome public.</title>
        <authorList>
            <person name="Liu C."/>
            <person name="Sun Q."/>
        </authorList>
    </citation>
    <scope>NUCLEOTIDE SEQUENCE</scope>
    <source>
        <strain evidence="12">NSJ-51</strain>
    </source>
</reference>
<evidence type="ECO:0000256" key="4">
    <source>
        <dbReference type="ARBA" id="ARBA00023015"/>
    </source>
</evidence>
<feature type="domain" description="OmpR/PhoB-type" evidence="11">
    <location>
        <begin position="126"/>
        <end position="222"/>
    </location>
</feature>
<dbReference type="GO" id="GO:0032993">
    <property type="term" value="C:protein-DNA complex"/>
    <property type="evidence" value="ECO:0007669"/>
    <property type="project" value="TreeGrafter"/>
</dbReference>
<dbReference type="Pfam" id="PF00072">
    <property type="entry name" value="Response_reg"/>
    <property type="match status" value="1"/>
</dbReference>
<dbReference type="Gene3D" id="3.40.50.2300">
    <property type="match status" value="1"/>
</dbReference>
<keyword evidence="5 9" id="KW-0238">DNA-binding</keyword>
<accession>A0A8J6MAI0</accession>
<feature type="DNA-binding region" description="OmpR/PhoB-type" evidence="9">
    <location>
        <begin position="126"/>
        <end position="222"/>
    </location>
</feature>
<dbReference type="SMART" id="SM00448">
    <property type="entry name" value="REC"/>
    <property type="match status" value="1"/>
</dbReference>
<keyword evidence="4" id="KW-0805">Transcription regulation</keyword>
<dbReference type="InterPro" id="IPR001789">
    <property type="entry name" value="Sig_transdc_resp-reg_receiver"/>
</dbReference>
<dbReference type="GO" id="GO:0000156">
    <property type="term" value="F:phosphorelay response regulator activity"/>
    <property type="evidence" value="ECO:0007669"/>
    <property type="project" value="TreeGrafter"/>
</dbReference>
<dbReference type="PANTHER" id="PTHR48111:SF1">
    <property type="entry name" value="TWO-COMPONENT RESPONSE REGULATOR ORR33"/>
    <property type="match status" value="1"/>
</dbReference>